<reference evidence="1" key="2">
    <citation type="submission" date="2015-03" db="EMBL/GenBank/DDBJ databases">
        <authorList>
            <person name="Chow C.-E.T."/>
            <person name="Winget D.M."/>
            <person name="White R.A.III."/>
            <person name="Hallam S.J."/>
            <person name="Suttle C.A."/>
        </authorList>
    </citation>
    <scope>NUCLEOTIDE SEQUENCE</scope>
    <source>
        <strain evidence="1">Anoxic3_5</strain>
    </source>
</reference>
<name>A0A0F7L445_9VIRU</name>
<accession>A0A0F7L445</accession>
<sequence>MKVKLLCSRAGKDFSNSAGEVVEVEEKEALAMIKAGQAESVSKVERATKKAKSETAVKVD</sequence>
<reference evidence="1" key="1">
    <citation type="journal article" date="2015" name="Front. Microbiol.">
        <title>Combining genomic sequencing methods to explore viral diversity and reveal potential virus-host interactions.</title>
        <authorList>
            <person name="Chow C.E."/>
            <person name="Winget D.M."/>
            <person name="White R.A.III."/>
            <person name="Hallam S.J."/>
            <person name="Suttle C.A."/>
        </authorList>
    </citation>
    <scope>NUCLEOTIDE SEQUENCE</scope>
    <source>
        <strain evidence="1">Anoxic3_5</strain>
    </source>
</reference>
<proteinExistence type="predicted"/>
<organism evidence="1">
    <name type="scientific">uncultured marine virus</name>
    <dbReference type="NCBI Taxonomy" id="186617"/>
    <lineage>
        <taxon>Viruses</taxon>
        <taxon>environmental samples</taxon>
    </lineage>
</organism>
<dbReference type="EMBL" id="KR029580">
    <property type="protein sequence ID" value="AKH46247.1"/>
    <property type="molecule type" value="Genomic_DNA"/>
</dbReference>
<protein>
    <submittedName>
        <fullName evidence="1">Phage major capsid protein, HK97 family</fullName>
    </submittedName>
</protein>
<evidence type="ECO:0000313" key="1">
    <source>
        <dbReference type="EMBL" id="AKH46247.1"/>
    </source>
</evidence>